<evidence type="ECO:0000313" key="1">
    <source>
        <dbReference type="EMBL" id="CAE7333656.1"/>
    </source>
</evidence>
<gene>
    <name evidence="1" type="primary">CML24</name>
    <name evidence="1" type="ORF">SPIL2461_LOCUS7786</name>
</gene>
<protein>
    <submittedName>
        <fullName evidence="1">CML24 protein</fullName>
    </submittedName>
</protein>
<accession>A0A812PFX1</accession>
<dbReference type="EMBL" id="CAJNIZ010012414">
    <property type="protein sequence ID" value="CAE7333656.1"/>
    <property type="molecule type" value="Genomic_DNA"/>
</dbReference>
<dbReference type="Proteomes" id="UP000649617">
    <property type="component" value="Unassembled WGS sequence"/>
</dbReference>
<dbReference type="AlphaFoldDB" id="A0A812PFX1"/>
<reference evidence="1" key="1">
    <citation type="submission" date="2021-02" db="EMBL/GenBank/DDBJ databases">
        <authorList>
            <person name="Dougan E. K."/>
            <person name="Rhodes N."/>
            <person name="Thang M."/>
            <person name="Chan C."/>
        </authorList>
    </citation>
    <scope>NUCLEOTIDE SEQUENCE</scope>
</reference>
<proteinExistence type="predicted"/>
<organism evidence="1 2">
    <name type="scientific">Symbiodinium pilosum</name>
    <name type="common">Dinoflagellate</name>
    <dbReference type="NCBI Taxonomy" id="2952"/>
    <lineage>
        <taxon>Eukaryota</taxon>
        <taxon>Sar</taxon>
        <taxon>Alveolata</taxon>
        <taxon>Dinophyceae</taxon>
        <taxon>Suessiales</taxon>
        <taxon>Symbiodiniaceae</taxon>
        <taxon>Symbiodinium</taxon>
    </lineage>
</organism>
<sequence length="117" mass="12959">MSTSNLKGHTFTNRLLLTVVPSGMYMKHFTLQTMSNFPAGLGKGHDAAIVGSWLHSVFQNLDDGKIEESNREIVAVLKFTLNAAQSFWTEIYSHGMWMPRAAAVDCVAHGWHLLDPG</sequence>
<name>A0A812PFX1_SYMPI</name>
<comment type="caution">
    <text evidence="1">The sequence shown here is derived from an EMBL/GenBank/DDBJ whole genome shotgun (WGS) entry which is preliminary data.</text>
</comment>
<keyword evidence="2" id="KW-1185">Reference proteome</keyword>
<evidence type="ECO:0000313" key="2">
    <source>
        <dbReference type="Proteomes" id="UP000649617"/>
    </source>
</evidence>